<comment type="caution">
    <text evidence="1">The sequence shown here is derived from an EMBL/GenBank/DDBJ whole genome shotgun (WGS) entry which is preliminary data.</text>
</comment>
<reference evidence="1" key="1">
    <citation type="submission" date="2020-05" db="EMBL/GenBank/DDBJ databases">
        <title>Large-scale comparative analyses of tick genomes elucidate their genetic diversity and vector capacities.</title>
        <authorList>
            <person name="Jia N."/>
            <person name="Wang J."/>
            <person name="Shi W."/>
            <person name="Du L."/>
            <person name="Sun Y."/>
            <person name="Zhan W."/>
            <person name="Jiang J."/>
            <person name="Wang Q."/>
            <person name="Zhang B."/>
            <person name="Ji P."/>
            <person name="Sakyi L.B."/>
            <person name="Cui X."/>
            <person name="Yuan T."/>
            <person name="Jiang B."/>
            <person name="Yang W."/>
            <person name="Lam T.T.-Y."/>
            <person name="Chang Q."/>
            <person name="Ding S."/>
            <person name="Wang X."/>
            <person name="Zhu J."/>
            <person name="Ruan X."/>
            <person name="Zhao L."/>
            <person name="Wei J."/>
            <person name="Que T."/>
            <person name="Du C."/>
            <person name="Cheng J."/>
            <person name="Dai P."/>
            <person name="Han X."/>
            <person name="Huang E."/>
            <person name="Gao Y."/>
            <person name="Liu J."/>
            <person name="Shao H."/>
            <person name="Ye R."/>
            <person name="Li L."/>
            <person name="Wei W."/>
            <person name="Wang X."/>
            <person name="Wang C."/>
            <person name="Yang T."/>
            <person name="Huo Q."/>
            <person name="Li W."/>
            <person name="Guo W."/>
            <person name="Chen H."/>
            <person name="Zhou L."/>
            <person name="Ni X."/>
            <person name="Tian J."/>
            <person name="Zhou Y."/>
            <person name="Sheng Y."/>
            <person name="Liu T."/>
            <person name="Pan Y."/>
            <person name="Xia L."/>
            <person name="Li J."/>
            <person name="Zhao F."/>
            <person name="Cao W."/>
        </authorList>
    </citation>
    <scope>NUCLEOTIDE SEQUENCE</scope>
    <source>
        <strain evidence="1">Hyas-2018</strain>
    </source>
</reference>
<proteinExistence type="predicted"/>
<evidence type="ECO:0000313" key="2">
    <source>
        <dbReference type="Proteomes" id="UP000821845"/>
    </source>
</evidence>
<protein>
    <submittedName>
        <fullName evidence="1">Uncharacterized protein</fullName>
    </submittedName>
</protein>
<keyword evidence="2" id="KW-1185">Reference proteome</keyword>
<evidence type="ECO:0000313" key="1">
    <source>
        <dbReference type="EMBL" id="KAH6934711.1"/>
    </source>
</evidence>
<organism evidence="1 2">
    <name type="scientific">Hyalomma asiaticum</name>
    <name type="common">Tick</name>
    <dbReference type="NCBI Taxonomy" id="266040"/>
    <lineage>
        <taxon>Eukaryota</taxon>
        <taxon>Metazoa</taxon>
        <taxon>Ecdysozoa</taxon>
        <taxon>Arthropoda</taxon>
        <taxon>Chelicerata</taxon>
        <taxon>Arachnida</taxon>
        <taxon>Acari</taxon>
        <taxon>Parasitiformes</taxon>
        <taxon>Ixodida</taxon>
        <taxon>Ixodoidea</taxon>
        <taxon>Ixodidae</taxon>
        <taxon>Hyalomminae</taxon>
        <taxon>Hyalomma</taxon>
    </lineage>
</organism>
<sequence length="106" mass="11898">MSSGGGDHVEAFLVCLGRGQLETTRNMQWLVTEETESRKGINRVPSPTSTRRAKMYLRHQSALKPQPRTRMLYGVTQLGPMPSLGSGGSDVEMDRRERGTLPPQRW</sequence>
<dbReference type="Proteomes" id="UP000821845">
    <property type="component" value="Chromosome 4"/>
</dbReference>
<name>A0ACB7SIA8_HYAAI</name>
<accession>A0ACB7SIA8</accession>
<gene>
    <name evidence="1" type="ORF">HPB50_027422</name>
</gene>
<dbReference type="EMBL" id="CM023484">
    <property type="protein sequence ID" value="KAH6934711.1"/>
    <property type="molecule type" value="Genomic_DNA"/>
</dbReference>